<comment type="caution">
    <text evidence="1">The sequence shown here is derived from an EMBL/GenBank/DDBJ whole genome shotgun (WGS) entry which is preliminary data.</text>
</comment>
<keyword evidence="2" id="KW-1185">Reference proteome</keyword>
<sequence>MPYTRIQGEFRIVKTNPDGDTVRFYPDDPAVWDTIPGPVPIQIRGPGGANLRLEGIDALETHYDPPSVGGGVLHQPKAQAEGAAAELLRLLGFDPVQRTPSGEVKPPTNPAAVRGYVLTRGGDRLGRCIAFTGPGAGPDADADGNVFFTPAMLHETVNHKLLAKGHVYPTFYRSLFPDLRNDMTATARKAQADGEGLWPLDKTQEPTVVVGPPEVSKDVILPKFYRRLGEYVLLNDGDPDLGGFVVFLRRKADTFTILSTGHTSTGLDLIIEVNDSKVRWTHDIKDIVFDD</sequence>
<name>A0A9X2RQP1_9ACTN</name>
<reference evidence="1" key="1">
    <citation type="submission" date="2022-06" db="EMBL/GenBank/DDBJ databases">
        <title>WGS of actinobacteria.</title>
        <authorList>
            <person name="Thawai C."/>
        </authorList>
    </citation>
    <scope>NUCLEOTIDE SEQUENCE</scope>
    <source>
        <strain evidence="1">AA8</strain>
    </source>
</reference>
<proteinExistence type="predicted"/>
<organism evidence="1 2">
    <name type="scientific">Streptomyces telluris</name>
    <dbReference type="NCBI Taxonomy" id="2720021"/>
    <lineage>
        <taxon>Bacteria</taxon>
        <taxon>Bacillati</taxon>
        <taxon>Actinomycetota</taxon>
        <taxon>Actinomycetes</taxon>
        <taxon>Kitasatosporales</taxon>
        <taxon>Streptomycetaceae</taxon>
        <taxon>Streptomyces</taxon>
    </lineage>
</organism>
<accession>A0A9X2RQP1</accession>
<evidence type="ECO:0000313" key="1">
    <source>
        <dbReference type="EMBL" id="MCQ8775018.1"/>
    </source>
</evidence>
<dbReference type="AlphaFoldDB" id="A0A9X2RQP1"/>
<protein>
    <submittedName>
        <fullName evidence="1">Nuclease</fullName>
    </submittedName>
</protein>
<gene>
    <name evidence="1" type="ORF">NQU55_35465</name>
</gene>
<dbReference type="InterPro" id="IPR035437">
    <property type="entry name" value="SNase_OB-fold_sf"/>
</dbReference>
<dbReference type="EMBL" id="JANIID010000064">
    <property type="protein sequence ID" value="MCQ8775018.1"/>
    <property type="molecule type" value="Genomic_DNA"/>
</dbReference>
<dbReference type="Proteomes" id="UP001142374">
    <property type="component" value="Unassembled WGS sequence"/>
</dbReference>
<dbReference type="RefSeq" id="WP_168096626.1">
    <property type="nucleotide sequence ID" value="NZ_JAATER010000732.1"/>
</dbReference>
<evidence type="ECO:0000313" key="2">
    <source>
        <dbReference type="Proteomes" id="UP001142374"/>
    </source>
</evidence>
<dbReference type="Gene3D" id="2.40.50.90">
    <property type="match status" value="1"/>
</dbReference>